<dbReference type="Pfam" id="PF12705">
    <property type="entry name" value="PDDEXK_1"/>
    <property type="match status" value="1"/>
</dbReference>
<dbReference type="AlphaFoldDB" id="A0A0F9M7F6"/>
<protein>
    <recommendedName>
        <fullName evidence="1">PD-(D/E)XK endonuclease-like domain-containing protein</fullName>
    </recommendedName>
</protein>
<organism evidence="2">
    <name type="scientific">marine sediment metagenome</name>
    <dbReference type="NCBI Taxonomy" id="412755"/>
    <lineage>
        <taxon>unclassified sequences</taxon>
        <taxon>metagenomes</taxon>
        <taxon>ecological metagenomes</taxon>
    </lineage>
</organism>
<sequence length="342" mass="39389">MLTQTWFDKHLPDQRRPLSQSGIANAKACARFFLFRHKWGIIPKVSSYGAAPKLGNLVHRLMQVGKKGIPTVREEVMKSYNTLVDRINKGEDLDGYLAREAKEIGDLFNKALAICTIYWERFPPKDYIKTMGREIVLESVHRPPLGNKDVPLIGIIDWLVKDERNSGLWIRDYKTTGQKFEMKMTGIVYGLQGRYYRFLSKDSIKGFILDMIKTPGIKLCGKDKKTADLEGITPEEAYKIRVEEWYETEDEVMDSRAVAFLDEPVDNRELMTYLNYACNLWLAPCKPENFTRDITLGKCTAYRKRCPYYELCSSAMSTWPAQVEQFFQVRTDSAGAKKKGTK</sequence>
<name>A0A0F9M7F6_9ZZZZ</name>
<feature type="domain" description="PD-(D/E)XK endonuclease-like" evidence="1">
    <location>
        <begin position="18"/>
        <end position="312"/>
    </location>
</feature>
<evidence type="ECO:0000259" key="1">
    <source>
        <dbReference type="Pfam" id="PF12705"/>
    </source>
</evidence>
<gene>
    <name evidence="2" type="ORF">LCGC14_1125570</name>
</gene>
<evidence type="ECO:0000313" key="2">
    <source>
        <dbReference type="EMBL" id="KKN01654.1"/>
    </source>
</evidence>
<dbReference type="EMBL" id="LAZR01005238">
    <property type="protein sequence ID" value="KKN01654.1"/>
    <property type="molecule type" value="Genomic_DNA"/>
</dbReference>
<reference evidence="2" key="1">
    <citation type="journal article" date="2015" name="Nature">
        <title>Complex archaea that bridge the gap between prokaryotes and eukaryotes.</title>
        <authorList>
            <person name="Spang A."/>
            <person name="Saw J.H."/>
            <person name="Jorgensen S.L."/>
            <person name="Zaremba-Niedzwiedzka K."/>
            <person name="Martijn J."/>
            <person name="Lind A.E."/>
            <person name="van Eijk R."/>
            <person name="Schleper C."/>
            <person name="Guy L."/>
            <person name="Ettema T.J."/>
        </authorList>
    </citation>
    <scope>NUCLEOTIDE SEQUENCE</scope>
</reference>
<dbReference type="InterPro" id="IPR038726">
    <property type="entry name" value="PDDEXK_AddAB-type"/>
</dbReference>
<comment type="caution">
    <text evidence="2">The sequence shown here is derived from an EMBL/GenBank/DDBJ whole genome shotgun (WGS) entry which is preliminary data.</text>
</comment>
<proteinExistence type="predicted"/>
<accession>A0A0F9M7F6</accession>